<dbReference type="RefSeq" id="WP_359275834.1">
    <property type="nucleotide sequence ID" value="NZ_JBEZNA010000069.1"/>
</dbReference>
<feature type="transmembrane region" description="Helical" evidence="1">
    <location>
        <begin position="155"/>
        <end position="179"/>
    </location>
</feature>
<gene>
    <name evidence="2" type="ORF">AB0D95_23785</name>
</gene>
<keyword evidence="1" id="KW-1133">Transmembrane helix</keyword>
<dbReference type="EMBL" id="JBEZNA010000069">
    <property type="protein sequence ID" value="MEU9580244.1"/>
    <property type="molecule type" value="Genomic_DNA"/>
</dbReference>
<organism evidence="2 3">
    <name type="scientific">Streptomyces chilikensis</name>
    <dbReference type="NCBI Taxonomy" id="1194079"/>
    <lineage>
        <taxon>Bacteria</taxon>
        <taxon>Bacillati</taxon>
        <taxon>Actinomycetota</taxon>
        <taxon>Actinomycetes</taxon>
        <taxon>Kitasatosporales</taxon>
        <taxon>Streptomycetaceae</taxon>
        <taxon>Streptomyces</taxon>
    </lineage>
</organism>
<feature type="transmembrane region" description="Helical" evidence="1">
    <location>
        <begin position="64"/>
        <end position="86"/>
    </location>
</feature>
<dbReference type="Proteomes" id="UP001551584">
    <property type="component" value="Unassembled WGS sequence"/>
</dbReference>
<comment type="caution">
    <text evidence="2">The sequence shown here is derived from an EMBL/GenBank/DDBJ whole genome shotgun (WGS) entry which is preliminary data.</text>
</comment>
<keyword evidence="1" id="KW-0472">Membrane</keyword>
<accession>A0ABV3EVP8</accession>
<keyword evidence="1" id="KW-0812">Transmembrane</keyword>
<evidence type="ECO:0000256" key="1">
    <source>
        <dbReference type="SAM" id="Phobius"/>
    </source>
</evidence>
<name>A0ABV3EVP8_9ACTN</name>
<evidence type="ECO:0000313" key="2">
    <source>
        <dbReference type="EMBL" id="MEU9580244.1"/>
    </source>
</evidence>
<feature type="transmembrane region" description="Helical" evidence="1">
    <location>
        <begin position="26"/>
        <end position="44"/>
    </location>
</feature>
<protein>
    <recommendedName>
        <fullName evidence="4">Integral membrane protein</fullName>
    </recommendedName>
</protein>
<keyword evidence="3" id="KW-1185">Reference proteome</keyword>
<evidence type="ECO:0008006" key="4">
    <source>
        <dbReference type="Google" id="ProtNLM"/>
    </source>
</evidence>
<proteinExistence type="predicted"/>
<evidence type="ECO:0000313" key="3">
    <source>
        <dbReference type="Proteomes" id="UP001551584"/>
    </source>
</evidence>
<sequence>MKLEIFHTPPPVSDTERPVPRWAMRLAYALPLLLLPSCLWRLPFALHFEMGQVQDVDMPPYWVSIPYVLGLSVLSEAIAVLTIGLVRGWGEVAPAWIPVIGGRRIRPMAAAAPAVLGGLILTLLFTNVPIGDGRSLTTLYGIVDTVGYTNDAWQALATVCITPISAWGPITIALGIAYYRRRTAPSPGRNP</sequence>
<feature type="transmembrane region" description="Helical" evidence="1">
    <location>
        <begin position="107"/>
        <end position="130"/>
    </location>
</feature>
<reference evidence="2 3" key="1">
    <citation type="submission" date="2024-06" db="EMBL/GenBank/DDBJ databases">
        <title>The Natural Products Discovery Center: Release of the First 8490 Sequenced Strains for Exploring Actinobacteria Biosynthetic Diversity.</title>
        <authorList>
            <person name="Kalkreuter E."/>
            <person name="Kautsar S.A."/>
            <person name="Yang D."/>
            <person name="Bader C.D."/>
            <person name="Teijaro C.N."/>
            <person name="Fluegel L."/>
            <person name="Davis C.M."/>
            <person name="Simpson J.R."/>
            <person name="Lauterbach L."/>
            <person name="Steele A.D."/>
            <person name="Gui C."/>
            <person name="Meng S."/>
            <person name="Li G."/>
            <person name="Viehrig K."/>
            <person name="Ye F."/>
            <person name="Su P."/>
            <person name="Kiefer A.F."/>
            <person name="Nichols A."/>
            <person name="Cepeda A.J."/>
            <person name="Yan W."/>
            <person name="Fan B."/>
            <person name="Jiang Y."/>
            <person name="Adhikari A."/>
            <person name="Zheng C.-J."/>
            <person name="Schuster L."/>
            <person name="Cowan T.M."/>
            <person name="Smanski M.J."/>
            <person name="Chevrette M.G."/>
            <person name="De Carvalho L.P.S."/>
            <person name="Shen B."/>
        </authorList>
    </citation>
    <scope>NUCLEOTIDE SEQUENCE [LARGE SCALE GENOMIC DNA]</scope>
    <source>
        <strain evidence="2 3">NPDC048117</strain>
    </source>
</reference>